<dbReference type="GeneID" id="41841568"/>
<dbReference type="InterPro" id="IPR036390">
    <property type="entry name" value="WH_DNA-bd_sf"/>
</dbReference>
<dbReference type="InterPro" id="IPR037171">
    <property type="entry name" value="NagB/RpiA_transferase-like"/>
</dbReference>
<dbReference type="PANTHER" id="PTHR30363">
    <property type="entry name" value="HTH-TYPE TRANSCRIPTIONAL REGULATOR SRLR-RELATED"/>
    <property type="match status" value="1"/>
</dbReference>
<dbReference type="HOGENOM" id="CLU_060699_3_0_11"/>
<dbReference type="InterPro" id="IPR050313">
    <property type="entry name" value="Carb_Metab_HTH_regulators"/>
</dbReference>
<dbReference type="InterPro" id="IPR018356">
    <property type="entry name" value="Tscrpt_reg_HTH_DeoR_CS"/>
</dbReference>
<dbReference type="EMBL" id="CP008889">
    <property type="protein sequence ID" value="AIF41321.1"/>
    <property type="molecule type" value="Genomic_DNA"/>
</dbReference>
<keyword evidence="3" id="KW-0804">Transcription</keyword>
<dbReference type="PROSITE" id="PS00894">
    <property type="entry name" value="HTH_DEOR_1"/>
    <property type="match status" value="1"/>
</dbReference>
<dbReference type="PRINTS" id="PR00037">
    <property type="entry name" value="HTHLACR"/>
</dbReference>
<dbReference type="InterPro" id="IPR001034">
    <property type="entry name" value="DeoR_HTH"/>
</dbReference>
<dbReference type="Gene3D" id="3.40.50.1360">
    <property type="match status" value="1"/>
</dbReference>
<keyword evidence="6" id="KW-1185">Reference proteome</keyword>
<dbReference type="eggNOG" id="COG1349">
    <property type="taxonomic scope" value="Bacteria"/>
</dbReference>
<organism evidence="5 6">
    <name type="scientific">Dermacoccus nishinomiyaensis</name>
    <dbReference type="NCBI Taxonomy" id="1274"/>
    <lineage>
        <taxon>Bacteria</taxon>
        <taxon>Bacillati</taxon>
        <taxon>Actinomycetota</taxon>
        <taxon>Actinomycetes</taxon>
        <taxon>Micrococcales</taxon>
        <taxon>Dermacoccaceae</taxon>
        <taxon>Dermacoccus</taxon>
    </lineage>
</organism>
<dbReference type="RefSeq" id="WP_038569040.1">
    <property type="nucleotide sequence ID" value="NZ_CP008889.1"/>
</dbReference>
<feature type="domain" description="HTH deoR-type" evidence="4">
    <location>
        <begin position="3"/>
        <end position="58"/>
    </location>
</feature>
<dbReference type="SUPFAM" id="SSF100950">
    <property type="entry name" value="NagB/RpiA/CoA transferase-like"/>
    <property type="match status" value="1"/>
</dbReference>
<protein>
    <submittedName>
        <fullName evidence="5">Cytochrome C</fullName>
    </submittedName>
</protein>
<dbReference type="SMART" id="SM01134">
    <property type="entry name" value="DeoRC"/>
    <property type="match status" value="1"/>
</dbReference>
<dbReference type="KEGG" id="dni:HX89_10640"/>
<evidence type="ECO:0000256" key="3">
    <source>
        <dbReference type="ARBA" id="ARBA00023163"/>
    </source>
</evidence>
<dbReference type="AlphaFoldDB" id="A0A075JGI7"/>
<dbReference type="Gene3D" id="1.10.10.10">
    <property type="entry name" value="Winged helix-like DNA-binding domain superfamily/Winged helix DNA-binding domain"/>
    <property type="match status" value="1"/>
</dbReference>
<evidence type="ECO:0000313" key="6">
    <source>
        <dbReference type="Proteomes" id="UP000027986"/>
    </source>
</evidence>
<dbReference type="GO" id="GO:0003700">
    <property type="term" value="F:DNA-binding transcription factor activity"/>
    <property type="evidence" value="ECO:0007669"/>
    <property type="project" value="InterPro"/>
</dbReference>
<dbReference type="InterPro" id="IPR036388">
    <property type="entry name" value="WH-like_DNA-bd_sf"/>
</dbReference>
<evidence type="ECO:0000313" key="5">
    <source>
        <dbReference type="EMBL" id="AIF41321.1"/>
    </source>
</evidence>
<dbReference type="PANTHER" id="PTHR30363:SF44">
    <property type="entry name" value="AGA OPERON TRANSCRIPTIONAL REPRESSOR-RELATED"/>
    <property type="match status" value="1"/>
</dbReference>
<proteinExistence type="predicted"/>
<dbReference type="OrthoDB" id="7688673at2"/>
<evidence type="ECO:0000256" key="1">
    <source>
        <dbReference type="ARBA" id="ARBA00023015"/>
    </source>
</evidence>
<dbReference type="PROSITE" id="PS51000">
    <property type="entry name" value="HTH_DEOR_2"/>
    <property type="match status" value="1"/>
</dbReference>
<reference evidence="5 6" key="1">
    <citation type="submission" date="2014-07" db="EMBL/GenBank/DDBJ databases">
        <title>Genome Sequencing of Dermacoccus nishinomiyaensis.</title>
        <authorList>
            <person name="Hong K.W."/>
            <person name="Chan K.G."/>
        </authorList>
    </citation>
    <scope>NUCLEOTIDE SEQUENCE [LARGE SCALE GENOMIC DNA]</scope>
    <source>
        <strain evidence="5 6">M25</strain>
    </source>
</reference>
<evidence type="ECO:0000259" key="4">
    <source>
        <dbReference type="PROSITE" id="PS51000"/>
    </source>
</evidence>
<dbReference type="Pfam" id="PF00455">
    <property type="entry name" value="DeoRC"/>
    <property type="match status" value="1"/>
</dbReference>
<dbReference type="GO" id="GO:0003677">
    <property type="term" value="F:DNA binding"/>
    <property type="evidence" value="ECO:0007669"/>
    <property type="project" value="UniProtKB-KW"/>
</dbReference>
<dbReference type="SUPFAM" id="SSF46785">
    <property type="entry name" value="Winged helix' DNA-binding domain"/>
    <property type="match status" value="1"/>
</dbReference>
<keyword evidence="2" id="KW-0238">DNA-binding</keyword>
<name>A0A075JGI7_9MICO</name>
<keyword evidence="1" id="KW-0805">Transcription regulation</keyword>
<gene>
    <name evidence="5" type="ORF">HX89_10640</name>
</gene>
<evidence type="ECO:0000256" key="2">
    <source>
        <dbReference type="ARBA" id="ARBA00023125"/>
    </source>
</evidence>
<dbReference type="Pfam" id="PF08220">
    <property type="entry name" value="HTH_DeoR"/>
    <property type="match status" value="1"/>
</dbReference>
<accession>A0A075JGI7</accession>
<dbReference type="SMART" id="SM00420">
    <property type="entry name" value="HTH_DEOR"/>
    <property type="match status" value="1"/>
</dbReference>
<dbReference type="Proteomes" id="UP000027986">
    <property type="component" value="Chromosome"/>
</dbReference>
<dbReference type="InterPro" id="IPR014036">
    <property type="entry name" value="DeoR-like_C"/>
</dbReference>
<sequence>MLARQRQEAILRGIEDDGGVRVSDLVERLGVSDMTIRRDIEFLAGKGLVLKVHGGATAVGDHPIDEPGFWVKSAMNPVQKSEIARTAASLIGHGQTIAVSAGTTAYAVAVELRPVKRLTVVTNSPRVAELLYDPVREDQNIVLTGGVRTPSDALAGPVANRMLADVHVDTLILGIHGIDLDAGLTTPNLLEAETNRLLIAAARKVIVVADHTKWGVVGLSTIAPLERVDVLVTDAQLDVEARRLVSDKVGQLIVAKRDDTPGDQADG</sequence>